<dbReference type="HOGENOM" id="CLU_731723_0_0_1"/>
<evidence type="ECO:0000256" key="1">
    <source>
        <dbReference type="SAM" id="Phobius"/>
    </source>
</evidence>
<organism evidence="3">
    <name type="scientific">Laccaria bicolor (strain S238N-H82 / ATCC MYA-4686)</name>
    <name type="common">Bicoloured deceiver</name>
    <name type="synonym">Laccaria laccata var. bicolor</name>
    <dbReference type="NCBI Taxonomy" id="486041"/>
    <lineage>
        <taxon>Eukaryota</taxon>
        <taxon>Fungi</taxon>
        <taxon>Dikarya</taxon>
        <taxon>Basidiomycota</taxon>
        <taxon>Agaricomycotina</taxon>
        <taxon>Agaricomycetes</taxon>
        <taxon>Agaricomycetidae</taxon>
        <taxon>Agaricales</taxon>
        <taxon>Agaricineae</taxon>
        <taxon>Hydnangiaceae</taxon>
        <taxon>Laccaria</taxon>
    </lineage>
</organism>
<reference evidence="2 3" key="1">
    <citation type="journal article" date="2008" name="Nature">
        <title>The genome of Laccaria bicolor provides insights into mycorrhizal symbiosis.</title>
        <authorList>
            <person name="Martin F."/>
            <person name="Aerts A."/>
            <person name="Ahren D."/>
            <person name="Brun A."/>
            <person name="Danchin E.G.J."/>
            <person name="Duchaussoy F."/>
            <person name="Gibon J."/>
            <person name="Kohler A."/>
            <person name="Lindquist E."/>
            <person name="Pereda V."/>
            <person name="Salamov A."/>
            <person name="Shapiro H.J."/>
            <person name="Wuyts J."/>
            <person name="Blaudez D."/>
            <person name="Buee M."/>
            <person name="Brokstein P."/>
            <person name="Canbaeck B."/>
            <person name="Cohen D."/>
            <person name="Courty P.E."/>
            <person name="Coutinho P.M."/>
            <person name="Delaruelle C."/>
            <person name="Detter J.C."/>
            <person name="Deveau A."/>
            <person name="DiFazio S."/>
            <person name="Duplessis S."/>
            <person name="Fraissinet-Tachet L."/>
            <person name="Lucic E."/>
            <person name="Frey-Klett P."/>
            <person name="Fourrey C."/>
            <person name="Feussner I."/>
            <person name="Gay G."/>
            <person name="Grimwood J."/>
            <person name="Hoegger P.J."/>
            <person name="Jain P."/>
            <person name="Kilaru S."/>
            <person name="Labbe J."/>
            <person name="Lin Y.C."/>
            <person name="Legue V."/>
            <person name="Le Tacon F."/>
            <person name="Marmeisse R."/>
            <person name="Melayah D."/>
            <person name="Montanini B."/>
            <person name="Muratet M."/>
            <person name="Nehls U."/>
            <person name="Niculita-Hirzel H."/>
            <person name="Oudot-Le Secq M.P."/>
            <person name="Peter M."/>
            <person name="Quesneville H."/>
            <person name="Rajashekar B."/>
            <person name="Reich M."/>
            <person name="Rouhier N."/>
            <person name="Schmutz J."/>
            <person name="Yin T."/>
            <person name="Chalot M."/>
            <person name="Henrissat B."/>
            <person name="Kuees U."/>
            <person name="Lucas S."/>
            <person name="Van de Peer Y."/>
            <person name="Podila G.K."/>
            <person name="Polle A."/>
            <person name="Pukkila P.J."/>
            <person name="Richardson P.M."/>
            <person name="Rouze P."/>
            <person name="Sanders I.R."/>
            <person name="Stajich J.E."/>
            <person name="Tunlid A."/>
            <person name="Tuskan G."/>
            <person name="Grigoriev I.V."/>
        </authorList>
    </citation>
    <scope>NUCLEOTIDE SEQUENCE [LARGE SCALE GENOMIC DNA]</scope>
    <source>
        <strain evidence="3">S238N-H82 / ATCC MYA-4686</strain>
    </source>
</reference>
<dbReference type="KEGG" id="lbc:LACBIDRAFT_335304"/>
<gene>
    <name evidence="2" type="ORF">LACBIDRAFT_335304</name>
</gene>
<keyword evidence="1" id="KW-1133">Transmembrane helix</keyword>
<dbReference type="AlphaFoldDB" id="B0E1Y6"/>
<feature type="transmembrane region" description="Helical" evidence="1">
    <location>
        <begin position="23"/>
        <end position="47"/>
    </location>
</feature>
<dbReference type="GeneID" id="6085862"/>
<proteinExistence type="predicted"/>
<keyword evidence="1" id="KW-0812">Transmembrane</keyword>
<dbReference type="InParanoid" id="B0E1Y6"/>
<dbReference type="Proteomes" id="UP000001194">
    <property type="component" value="Unassembled WGS sequence"/>
</dbReference>
<name>B0E1Y6_LACBS</name>
<evidence type="ECO:0000313" key="2">
    <source>
        <dbReference type="EMBL" id="EDQ99137.1"/>
    </source>
</evidence>
<protein>
    <submittedName>
        <fullName evidence="2">Predicted protein</fullName>
    </submittedName>
</protein>
<keyword evidence="3" id="KW-1185">Reference proteome</keyword>
<dbReference type="EMBL" id="DS547172">
    <property type="protein sequence ID" value="EDQ99137.1"/>
    <property type="molecule type" value="Genomic_DNA"/>
</dbReference>
<evidence type="ECO:0000313" key="3">
    <source>
        <dbReference type="Proteomes" id="UP000001194"/>
    </source>
</evidence>
<keyword evidence="1" id="KW-0472">Membrane</keyword>
<accession>B0E1Y6</accession>
<dbReference type="RefSeq" id="XP_001890200.1">
    <property type="nucleotide sequence ID" value="XM_001890165.1"/>
</dbReference>
<sequence>MSLWWWVFEDGGGAMSLAVVVTIRWWCVMAVVGSCCIIVVVAVVNVVGGREWRWGRGWLVPLRNIEDFEEPNPWTSKKPLAWDMDYIKVGYLLVPDRRAQAHLRYWSACLRDTSMMTKILFKAIMQGIAFTISIKVKDFGKFKPEEVSDMDWVVGKPTCIMESPFVYTAPGALRAYYMSQVNNIIWQLHTRILIGLGSPEAWLGRKWGGLELVAQFMEGPSPDVYLHRHGYINLDNEHPMFLYMDEMSSHEIDVLFGCIHSDSNKDPSLYPSRDILDEGCFFWTGEWDSHMEDMFNNLTKDILQGLLGQSPMSDFTTCRLPKAPNALFLTPVTVPCTGEGMPMATNPPHSLAWKRRLGTCLYAHFFFQVPDHNAIGTA</sequence>